<dbReference type="STRING" id="1123024.GCA_000423625_02944"/>
<dbReference type="RefSeq" id="WP_028930625.1">
    <property type="nucleotide sequence ID" value="NZ_AUII01000012.1"/>
</dbReference>
<evidence type="ECO:0000256" key="1">
    <source>
        <dbReference type="SAM" id="MobiDB-lite"/>
    </source>
</evidence>
<name>A0A511D4B9_9PSEU</name>
<dbReference type="Proteomes" id="UP000321328">
    <property type="component" value="Unassembled WGS sequence"/>
</dbReference>
<reference evidence="2 3" key="1">
    <citation type="submission" date="2019-07" db="EMBL/GenBank/DDBJ databases">
        <title>Whole genome shotgun sequence of Pseudonocardia asaccharolytica NBRC 16224.</title>
        <authorList>
            <person name="Hosoyama A."/>
            <person name="Uohara A."/>
            <person name="Ohji S."/>
            <person name="Ichikawa N."/>
        </authorList>
    </citation>
    <scope>NUCLEOTIDE SEQUENCE [LARGE SCALE GENOMIC DNA]</scope>
    <source>
        <strain evidence="2 3">NBRC 16224</strain>
    </source>
</reference>
<gene>
    <name evidence="2" type="ORF">PA7_33440</name>
</gene>
<accession>A0A511D4B9</accession>
<comment type="caution">
    <text evidence="2">The sequence shown here is derived from an EMBL/GenBank/DDBJ whole genome shotgun (WGS) entry which is preliminary data.</text>
</comment>
<organism evidence="2 3">
    <name type="scientific">Pseudonocardia asaccharolytica DSM 44247 = NBRC 16224</name>
    <dbReference type="NCBI Taxonomy" id="1123024"/>
    <lineage>
        <taxon>Bacteria</taxon>
        <taxon>Bacillati</taxon>
        <taxon>Actinomycetota</taxon>
        <taxon>Actinomycetes</taxon>
        <taxon>Pseudonocardiales</taxon>
        <taxon>Pseudonocardiaceae</taxon>
        <taxon>Pseudonocardia</taxon>
    </lineage>
</organism>
<evidence type="ECO:0000313" key="2">
    <source>
        <dbReference type="EMBL" id="GEL19507.1"/>
    </source>
</evidence>
<sequence length="60" mass="6027">MDEGVCAIRPGIDLDLDEPPDPVAAAGAERQRTQSPLATLLQPLPAAPDSGEVGHGAAAP</sequence>
<protein>
    <submittedName>
        <fullName evidence="2">Uncharacterized protein</fullName>
    </submittedName>
</protein>
<evidence type="ECO:0000313" key="3">
    <source>
        <dbReference type="Proteomes" id="UP000321328"/>
    </source>
</evidence>
<feature type="region of interest" description="Disordered" evidence="1">
    <location>
        <begin position="1"/>
        <end position="60"/>
    </location>
</feature>
<proteinExistence type="predicted"/>
<dbReference type="EMBL" id="BJVI01000039">
    <property type="protein sequence ID" value="GEL19507.1"/>
    <property type="molecule type" value="Genomic_DNA"/>
</dbReference>
<feature type="compositionally biased region" description="Low complexity" evidence="1">
    <location>
        <begin position="36"/>
        <end position="48"/>
    </location>
</feature>
<dbReference type="AlphaFoldDB" id="A0A511D4B9"/>
<keyword evidence="3" id="KW-1185">Reference proteome</keyword>